<evidence type="ECO:0000313" key="2">
    <source>
        <dbReference type="Proteomes" id="UP000236723"/>
    </source>
</evidence>
<dbReference type="SUPFAM" id="SSF47240">
    <property type="entry name" value="Ferritin-like"/>
    <property type="match status" value="1"/>
</dbReference>
<dbReference type="AlphaFoldDB" id="A0A1H6BN00"/>
<dbReference type="EMBL" id="FNVO01000007">
    <property type="protein sequence ID" value="SEG61825.1"/>
    <property type="molecule type" value="Genomic_DNA"/>
</dbReference>
<organism evidence="1 2">
    <name type="scientific">Thermomonospora echinospora</name>
    <dbReference type="NCBI Taxonomy" id="1992"/>
    <lineage>
        <taxon>Bacteria</taxon>
        <taxon>Bacillati</taxon>
        <taxon>Actinomycetota</taxon>
        <taxon>Actinomycetes</taxon>
        <taxon>Streptosporangiales</taxon>
        <taxon>Thermomonosporaceae</taxon>
        <taxon>Thermomonospora</taxon>
    </lineage>
</organism>
<dbReference type="PROSITE" id="PS51257">
    <property type="entry name" value="PROKAR_LIPOPROTEIN"/>
    <property type="match status" value="1"/>
</dbReference>
<keyword evidence="2" id="KW-1185">Reference proteome</keyword>
<dbReference type="InterPro" id="IPR009078">
    <property type="entry name" value="Ferritin-like_SF"/>
</dbReference>
<evidence type="ECO:0000313" key="1">
    <source>
        <dbReference type="EMBL" id="SEG61825.1"/>
    </source>
</evidence>
<name>A0A1H6BN00_9ACTN</name>
<dbReference type="OrthoDB" id="3536887at2"/>
<gene>
    <name evidence="1" type="ORF">SAMN04489712_107248</name>
</gene>
<dbReference type="InterPro" id="IPR006311">
    <property type="entry name" value="TAT_signal"/>
</dbReference>
<dbReference type="Proteomes" id="UP000236723">
    <property type="component" value="Unassembled WGS sequence"/>
</dbReference>
<proteinExistence type="predicted"/>
<dbReference type="PROSITE" id="PS51318">
    <property type="entry name" value="TAT"/>
    <property type="match status" value="1"/>
</dbReference>
<reference evidence="2" key="1">
    <citation type="submission" date="2016-10" db="EMBL/GenBank/DDBJ databases">
        <authorList>
            <person name="Varghese N."/>
            <person name="Submissions S."/>
        </authorList>
    </citation>
    <scope>NUCLEOTIDE SEQUENCE [LARGE SCALE GENOMIC DNA]</scope>
    <source>
        <strain evidence="2">DSM 43163</strain>
    </source>
</reference>
<accession>A0A1H6BN00</accession>
<sequence>MRPARTPAGPAVSRRTLLGGAVSAAALGGCAEKGPRVPAPLPDVAVLTAAIAAEQRLVALYEAALRAHPGLGKRLNPVLAHHREHLGALRRHYIPGTEKVTATASPAAPPEVPGKESQVLGLLRRVEGEAAGARVNDVQRVTPEMAQLLASIGACEAGHAAMLTEDEG</sequence>
<protein>
    <submittedName>
        <fullName evidence="1">Ferritin-like domain-containing protein</fullName>
    </submittedName>
</protein>
<dbReference type="RefSeq" id="WP_103939067.1">
    <property type="nucleotide sequence ID" value="NZ_FNVO01000007.1"/>
</dbReference>
<dbReference type="Gene3D" id="1.20.1260.10">
    <property type="match status" value="1"/>
</dbReference>
<dbReference type="InterPro" id="IPR012347">
    <property type="entry name" value="Ferritin-like"/>
</dbReference>